<dbReference type="PANTHER" id="PTHR30433:SF2">
    <property type="entry name" value="MOTILITY PROTEIN A"/>
    <property type="match status" value="1"/>
</dbReference>
<comment type="subcellular location">
    <subcellularLocation>
        <location evidence="1">Cell membrane</location>
        <topology evidence="1">Multi-pass membrane protein</topology>
    </subcellularLocation>
</comment>
<dbReference type="PROSITE" id="PS01307">
    <property type="entry name" value="MOTA"/>
    <property type="match status" value="1"/>
</dbReference>
<dbReference type="InterPro" id="IPR002898">
    <property type="entry name" value="MotA_ExbB_proton_chnl"/>
</dbReference>
<proteinExistence type="inferred from homology"/>
<organism evidence="10 11">
    <name type="scientific">Anaeromonas frigoriresistens</name>
    <dbReference type="NCBI Taxonomy" id="2683708"/>
    <lineage>
        <taxon>Bacteria</taxon>
        <taxon>Bacillati</taxon>
        <taxon>Bacillota</taxon>
        <taxon>Tissierellia</taxon>
        <taxon>Tissierellales</taxon>
        <taxon>Thermohalobacteraceae</taxon>
        <taxon>Anaeromonas</taxon>
    </lineage>
</organism>
<gene>
    <name evidence="10" type="ORF">GOQ27_15360</name>
</gene>
<accession>A0A942V4R9</accession>
<keyword evidence="6 8" id="KW-1133">Transmembrane helix</keyword>
<feature type="transmembrane region" description="Helical" evidence="8">
    <location>
        <begin position="181"/>
        <end position="199"/>
    </location>
</feature>
<evidence type="ECO:0000256" key="7">
    <source>
        <dbReference type="ARBA" id="ARBA00023136"/>
    </source>
</evidence>
<dbReference type="EMBL" id="WSFT01000053">
    <property type="protein sequence ID" value="MBS4539852.1"/>
    <property type="molecule type" value="Genomic_DNA"/>
</dbReference>
<feature type="transmembrane region" description="Helical" evidence="8">
    <location>
        <begin position="7"/>
        <end position="27"/>
    </location>
</feature>
<dbReference type="Proteomes" id="UP000724672">
    <property type="component" value="Unassembled WGS sequence"/>
</dbReference>
<evidence type="ECO:0000259" key="9">
    <source>
        <dbReference type="Pfam" id="PF01618"/>
    </source>
</evidence>
<dbReference type="GO" id="GO:0005886">
    <property type="term" value="C:plasma membrane"/>
    <property type="evidence" value="ECO:0007669"/>
    <property type="project" value="UniProtKB-SubCell"/>
</dbReference>
<reference evidence="10" key="1">
    <citation type="submission" date="2019-12" db="EMBL/GenBank/DDBJ databases">
        <title>Clostridiaceae gen. nov. sp. nov., isolated from sediment in Xinjiang, China.</title>
        <authorList>
            <person name="Zhang R."/>
        </authorList>
    </citation>
    <scope>NUCLEOTIDE SEQUENCE</scope>
    <source>
        <strain evidence="10">D2Q-11</strain>
    </source>
</reference>
<protein>
    <submittedName>
        <fullName evidence="10">MotA/TolQ/ExbB proton channel family protein</fullName>
    </submittedName>
</protein>
<evidence type="ECO:0000256" key="3">
    <source>
        <dbReference type="ARBA" id="ARBA00022448"/>
    </source>
</evidence>
<comment type="caution">
    <text evidence="10">The sequence shown here is derived from an EMBL/GenBank/DDBJ whole genome shotgun (WGS) entry which is preliminary data.</text>
</comment>
<evidence type="ECO:0000313" key="10">
    <source>
        <dbReference type="EMBL" id="MBS4539852.1"/>
    </source>
</evidence>
<feature type="transmembrane region" description="Helical" evidence="8">
    <location>
        <begin position="151"/>
        <end position="169"/>
    </location>
</feature>
<dbReference type="RefSeq" id="WP_203367763.1">
    <property type="nucleotide sequence ID" value="NZ_WSFT01000053.1"/>
</dbReference>
<evidence type="ECO:0000256" key="4">
    <source>
        <dbReference type="ARBA" id="ARBA00022475"/>
    </source>
</evidence>
<keyword evidence="11" id="KW-1185">Reference proteome</keyword>
<feature type="transmembrane region" description="Helical" evidence="8">
    <location>
        <begin position="33"/>
        <end position="53"/>
    </location>
</feature>
<evidence type="ECO:0000313" key="11">
    <source>
        <dbReference type="Proteomes" id="UP000724672"/>
    </source>
</evidence>
<dbReference type="InterPro" id="IPR000540">
    <property type="entry name" value="Flag_MotA_CS"/>
</dbReference>
<evidence type="ECO:0000256" key="5">
    <source>
        <dbReference type="ARBA" id="ARBA00022692"/>
    </source>
</evidence>
<feature type="domain" description="MotA/TolQ/ExbB proton channel" evidence="9">
    <location>
        <begin position="99"/>
        <end position="215"/>
    </location>
</feature>
<comment type="similarity">
    <text evidence="2">Belongs to the MotA family.</text>
</comment>
<evidence type="ECO:0000256" key="8">
    <source>
        <dbReference type="SAM" id="Phobius"/>
    </source>
</evidence>
<dbReference type="AlphaFoldDB" id="A0A942V4R9"/>
<evidence type="ECO:0000256" key="6">
    <source>
        <dbReference type="ARBA" id="ARBA00022989"/>
    </source>
</evidence>
<keyword evidence="7 8" id="KW-0472">Membrane</keyword>
<dbReference type="PANTHER" id="PTHR30433">
    <property type="entry name" value="CHEMOTAXIS PROTEIN MOTA"/>
    <property type="match status" value="1"/>
</dbReference>
<evidence type="ECO:0000256" key="1">
    <source>
        <dbReference type="ARBA" id="ARBA00004651"/>
    </source>
</evidence>
<dbReference type="Pfam" id="PF01618">
    <property type="entry name" value="MotA_ExbB"/>
    <property type="match status" value="1"/>
</dbReference>
<dbReference type="GO" id="GO:0071978">
    <property type="term" value="P:bacterial-type flagellum-dependent swarming motility"/>
    <property type="evidence" value="ECO:0007669"/>
    <property type="project" value="InterPro"/>
</dbReference>
<evidence type="ECO:0000256" key="2">
    <source>
        <dbReference type="ARBA" id="ARBA00008038"/>
    </source>
</evidence>
<keyword evidence="4" id="KW-1003">Cell membrane</keyword>
<keyword evidence="3" id="KW-0813">Transport</keyword>
<keyword evidence="5 8" id="KW-0812">Transmembrane</keyword>
<sequence length="261" mass="28175">MDLGTAIGFFAGLGFIIFGILLSGELITFVDVASILIVMGGTIASTLVSFPLSKVIASINVAKHAFTDKKINGSEIIGEIINLANVARKEGLLALEDAAENLTDNFLKKGILLIVDGTDPELVRNILETELVFIEERHEEGQKIFQTMANFSPAFGMIGTLIGLINMLQQLDDPTTVGPNMAVALITTFYGTVLANLVFQPIANKLKGRSRSELIVKEMIVEGLLSIQSGENPRIIEEKLSTFIPPGMREKSDESPEGEIA</sequence>
<dbReference type="InterPro" id="IPR047055">
    <property type="entry name" value="MotA-like"/>
</dbReference>
<dbReference type="GO" id="GO:0006935">
    <property type="term" value="P:chemotaxis"/>
    <property type="evidence" value="ECO:0007669"/>
    <property type="project" value="InterPro"/>
</dbReference>
<name>A0A942V4R9_9FIRM</name>